<protein>
    <recommendedName>
        <fullName evidence="5">Permease</fullName>
    </recommendedName>
</protein>
<evidence type="ECO:0000313" key="4">
    <source>
        <dbReference type="Proteomes" id="UP001499978"/>
    </source>
</evidence>
<feature type="transmembrane region" description="Helical" evidence="2">
    <location>
        <begin position="729"/>
        <end position="751"/>
    </location>
</feature>
<feature type="transmembrane region" description="Helical" evidence="2">
    <location>
        <begin position="275"/>
        <end position="293"/>
    </location>
</feature>
<feature type="transmembrane region" description="Helical" evidence="2">
    <location>
        <begin position="414"/>
        <end position="432"/>
    </location>
</feature>
<feature type="transmembrane region" description="Helical" evidence="2">
    <location>
        <begin position="1286"/>
        <end position="1303"/>
    </location>
</feature>
<dbReference type="Proteomes" id="UP001499978">
    <property type="component" value="Unassembled WGS sequence"/>
</dbReference>
<feature type="transmembrane region" description="Helical" evidence="2">
    <location>
        <begin position="544"/>
        <end position="562"/>
    </location>
</feature>
<feature type="transmembrane region" description="Helical" evidence="2">
    <location>
        <begin position="1474"/>
        <end position="1492"/>
    </location>
</feature>
<comment type="caution">
    <text evidence="3">The sequence shown here is derived from an EMBL/GenBank/DDBJ whole genome shotgun (WGS) entry which is preliminary data.</text>
</comment>
<feature type="transmembrane region" description="Helical" evidence="2">
    <location>
        <begin position="194"/>
        <end position="212"/>
    </location>
</feature>
<feature type="transmembrane region" description="Helical" evidence="2">
    <location>
        <begin position="1261"/>
        <end position="1280"/>
    </location>
</feature>
<feature type="transmembrane region" description="Helical" evidence="2">
    <location>
        <begin position="789"/>
        <end position="806"/>
    </location>
</feature>
<feature type="transmembrane region" description="Helical" evidence="2">
    <location>
        <begin position="763"/>
        <end position="783"/>
    </location>
</feature>
<keyword evidence="2" id="KW-0472">Membrane</keyword>
<feature type="transmembrane region" description="Helical" evidence="2">
    <location>
        <begin position="1545"/>
        <end position="1562"/>
    </location>
</feature>
<feature type="transmembrane region" description="Helical" evidence="2">
    <location>
        <begin position="704"/>
        <end position="723"/>
    </location>
</feature>
<sequence length="1580" mass="159348">MRAETCPTCGGAADPARICPHCGAAPGSVATALSDIDREIAELAARDVAIQQQRTDLSSKIQAAMHRRTMLANAQDDRLRHEFGSGRKVARRRRVVRRAPGPLPPVAPPRQRQPPRQADDGHAPPETSSGSVQTVLLVLGALLLGVSAIVFAGLAITTLGAVTRTAILLAATIATLSIPPRLLARGLAATAETVAAVGLLMVPLVGTALWTVPGFRLRPMPGETYAALVLAVTVAVAAWYARRTGLYVPRYATLLAAQPVLPLLLRPWLPGDATWAVALAAVAAIDLTLIRLLPGRLSRWAHAPRPAPAVPSRPESDPEEADAVVSGGGAPARRLAPPAAPAEPRAPGRFWLTETGWVLYGLALTAALAFAAAALVAAGDATTLLGAGAAAVLAAGLGVAGARVAGRDDALGDAATALLTATVLAVAARAAMVGAPSQAMLTLSAVVCVGALATWAVPGSSRRGARWGVVAAITAAGVATLTAALPAANAALAAARPPWHADLDAYAGRLADAVGPRGWQVALSAALLTVAAGAALAAGRRREWLTVGVVVTALCLPASWGLPWLVGPWLPLGFAVALAAAALVAPRRRALVAHLTGAGLLALFAASASLTRPELTAAVLLVTAAAAAMVAVTARTVARRCVDPDLVADGCAALAALALPGTVAAVLSAGQAGGPARVAGVAVLVGAGLLFSAFAQVRRRMPSAALTVSGVLGALATLVMAIGMRGTTWADMCLGAVVVAAALTVPLAPLWDSRRRSDQALDGADVAAAAAVAATIAALGRAATLLTPSAELVVAAVFVLAVAAGSRALPEQWRRGPAIGVALAGGLIAAFVAVLALRDGLRALVAPGPIWHSELGSVGVSPDGWQAPVALLLLAVAAAVILPRPFSYDAAGACVALATVAVPAAFGLPWWSTIVIDAAVATAYGIAAVLADDARAGRTRAAVAAAVAAHAIGAGLVRPWTTALALAFVAGLGLLVAVIAKARFNRTGRRDTLRLGGAGLAVTLAAAPGAAASAAAAVGAPAQLTLGLGMATAVAGLVAVAVARRSIRRYLPYASAGLAVGATSIAVAALPTGGVAGCAAVAVVIGVCAELIREHTTLPRDPSPVYRSPRRWMLRPPMGAIAATALPNLLAIAALAPLLWAALTTPFLTLNSVWQGPPPELGQLHERVDASPADVLAAVLLTLAAVLAAAGFRYGRAGRPAPVVLPGLGVTLLVAPLGLRLGWPAVTLAALTVFAVLMLGVALTPPPAVSGRTVPVRASRVAAFVVALAAGGAGLAGSLATKPLTLLTLGGATAVGVTAALAGRTALARIMGWLFAAAAAQAFVLTGGLAAGWDRAWSAFGVLIVGAALVIASATLPRLGRALSRTEAVVVEYSGHAAAVLAALLAMDSTRHLAAVLAAWGAVLGIASTRRGRSEAQRRVMFWTAIGCETVAWWLLMWVADVGMVEAYTLPFAALTLLIGVLELRRRPELGSWTAYGPALISAFVPTLVIVLTTDTSALRQGLLLLAAVGTLIAGSVRRQRAPVVVGSAVTTIVALNALVLIGPWLILVPLGLVLLYVGATNEKRRRDMARLRGAIKRMR</sequence>
<feature type="region of interest" description="Disordered" evidence="1">
    <location>
        <begin position="304"/>
        <end position="343"/>
    </location>
</feature>
<feature type="transmembrane region" description="Helical" evidence="2">
    <location>
        <begin position="963"/>
        <end position="980"/>
    </location>
</feature>
<dbReference type="EMBL" id="BAAARY010000010">
    <property type="protein sequence ID" value="GAA2524827.1"/>
    <property type="molecule type" value="Genomic_DNA"/>
</dbReference>
<feature type="transmembrane region" description="Helical" evidence="2">
    <location>
        <begin position="568"/>
        <end position="585"/>
    </location>
</feature>
<reference evidence="4" key="1">
    <citation type="journal article" date="2019" name="Int. J. Syst. Evol. Microbiol.">
        <title>The Global Catalogue of Microorganisms (GCM) 10K type strain sequencing project: providing services to taxonomists for standard genome sequencing and annotation.</title>
        <authorList>
            <consortium name="The Broad Institute Genomics Platform"/>
            <consortium name="The Broad Institute Genome Sequencing Center for Infectious Disease"/>
            <person name="Wu L."/>
            <person name="Ma J."/>
        </authorList>
    </citation>
    <scope>NUCLEOTIDE SEQUENCE [LARGE SCALE GENOMIC DNA]</scope>
    <source>
        <strain evidence="4">JCM 3367</strain>
    </source>
</reference>
<feature type="compositionally biased region" description="Basic and acidic residues" evidence="1">
    <location>
        <begin position="76"/>
        <end position="85"/>
    </location>
</feature>
<evidence type="ECO:0000256" key="2">
    <source>
        <dbReference type="SAM" id="Phobius"/>
    </source>
</evidence>
<feature type="transmembrane region" description="Helical" evidence="2">
    <location>
        <begin position="1074"/>
        <end position="1092"/>
    </location>
</feature>
<feature type="transmembrane region" description="Helical" evidence="2">
    <location>
        <begin position="1420"/>
        <end position="1439"/>
    </location>
</feature>
<evidence type="ECO:0000313" key="3">
    <source>
        <dbReference type="EMBL" id="GAA2524827.1"/>
    </source>
</evidence>
<feature type="transmembrane region" description="Helical" evidence="2">
    <location>
        <begin position="1175"/>
        <end position="1194"/>
    </location>
</feature>
<feature type="transmembrane region" description="Helical" evidence="2">
    <location>
        <begin position="992"/>
        <end position="1018"/>
    </location>
</feature>
<feature type="transmembrane region" description="Helical" evidence="2">
    <location>
        <begin position="1310"/>
        <end position="1331"/>
    </location>
</feature>
<feature type="transmembrane region" description="Helical" evidence="2">
    <location>
        <begin position="676"/>
        <end position="697"/>
    </location>
</feature>
<feature type="transmembrane region" description="Helical" evidence="2">
    <location>
        <begin position="135"/>
        <end position="156"/>
    </location>
</feature>
<dbReference type="RefSeq" id="WP_344172357.1">
    <property type="nucleotide sequence ID" value="NZ_BAAARY010000010.1"/>
</dbReference>
<feature type="transmembrane region" description="Helical" evidence="2">
    <location>
        <begin position="818"/>
        <end position="837"/>
    </location>
</feature>
<name>A0ABP6AWC7_9ACTN</name>
<keyword evidence="4" id="KW-1185">Reference proteome</keyword>
<feature type="transmembrane region" description="Helical" evidence="2">
    <location>
        <begin position="1024"/>
        <end position="1043"/>
    </location>
</feature>
<feature type="transmembrane region" description="Helical" evidence="2">
    <location>
        <begin position="865"/>
        <end position="883"/>
    </location>
</feature>
<dbReference type="InterPro" id="IPR058062">
    <property type="entry name" value="SCO7613_C"/>
</dbReference>
<feature type="transmembrane region" description="Helical" evidence="2">
    <location>
        <begin position="357"/>
        <end position="378"/>
    </location>
</feature>
<keyword evidence="2" id="KW-0812">Transmembrane</keyword>
<feature type="transmembrane region" description="Helical" evidence="2">
    <location>
        <begin position="469"/>
        <end position="494"/>
    </location>
</feature>
<dbReference type="NCBIfam" id="NF047321">
    <property type="entry name" value="SCO7613_CTERM"/>
    <property type="match status" value="1"/>
</dbReference>
<feature type="transmembrane region" description="Helical" evidence="2">
    <location>
        <begin position="1225"/>
        <end position="1249"/>
    </location>
</feature>
<accession>A0ABP6AWC7</accession>
<feature type="transmembrane region" description="Helical" evidence="2">
    <location>
        <begin position="162"/>
        <end position="182"/>
    </location>
</feature>
<keyword evidence="2" id="KW-1133">Transmembrane helix</keyword>
<evidence type="ECO:0008006" key="5">
    <source>
        <dbReference type="Google" id="ProtNLM"/>
    </source>
</evidence>
<proteinExistence type="predicted"/>
<feature type="transmembrane region" description="Helical" evidence="2">
    <location>
        <begin position="616"/>
        <end position="634"/>
    </location>
</feature>
<feature type="transmembrane region" description="Helical" evidence="2">
    <location>
        <begin position="1337"/>
        <end position="1356"/>
    </location>
</feature>
<feature type="compositionally biased region" description="Pro residues" evidence="1">
    <location>
        <begin position="101"/>
        <end position="112"/>
    </location>
</feature>
<feature type="transmembrane region" description="Helical" evidence="2">
    <location>
        <begin position="1445"/>
        <end position="1462"/>
    </location>
</feature>
<feature type="compositionally biased region" description="Basic residues" evidence="1">
    <location>
        <begin position="88"/>
        <end position="97"/>
    </location>
</feature>
<feature type="transmembrane region" description="Helical" evidence="2">
    <location>
        <begin position="248"/>
        <end position="269"/>
    </location>
</feature>
<feature type="transmembrane region" description="Helical" evidence="2">
    <location>
        <begin position="890"/>
        <end position="908"/>
    </location>
</feature>
<feature type="region of interest" description="Disordered" evidence="1">
    <location>
        <begin position="76"/>
        <end position="128"/>
    </location>
</feature>
<feature type="transmembrane region" description="Helical" evidence="2">
    <location>
        <begin position="1120"/>
        <end position="1143"/>
    </location>
</feature>
<evidence type="ECO:0000256" key="1">
    <source>
        <dbReference type="SAM" id="MobiDB-lite"/>
    </source>
</evidence>
<feature type="transmembrane region" description="Helical" evidence="2">
    <location>
        <begin position="518"/>
        <end position="537"/>
    </location>
</feature>
<feature type="transmembrane region" description="Helical" evidence="2">
    <location>
        <begin position="224"/>
        <end position="241"/>
    </location>
</feature>
<organism evidence="3 4">
    <name type="scientific">Pilimelia columellifera subsp. columellifera</name>
    <dbReference type="NCBI Taxonomy" id="706583"/>
    <lineage>
        <taxon>Bacteria</taxon>
        <taxon>Bacillati</taxon>
        <taxon>Actinomycetota</taxon>
        <taxon>Actinomycetes</taxon>
        <taxon>Micromonosporales</taxon>
        <taxon>Micromonosporaceae</taxon>
        <taxon>Pilimelia</taxon>
    </lineage>
</organism>
<feature type="transmembrane region" description="Helical" evidence="2">
    <location>
        <begin position="1201"/>
        <end position="1219"/>
    </location>
</feature>
<feature type="compositionally biased region" description="Low complexity" evidence="1">
    <location>
        <begin position="331"/>
        <end position="343"/>
    </location>
</feature>
<feature type="transmembrane region" description="Helical" evidence="2">
    <location>
        <begin position="1392"/>
        <end position="1408"/>
    </location>
</feature>
<feature type="transmembrane region" description="Helical" evidence="2">
    <location>
        <begin position="1368"/>
        <end position="1386"/>
    </location>
</feature>
<feature type="transmembrane region" description="Helical" evidence="2">
    <location>
        <begin position="1050"/>
        <end position="1068"/>
    </location>
</feature>
<gene>
    <name evidence="3" type="ORF">GCM10010201_24280</name>
</gene>
<feature type="transmembrane region" description="Helical" evidence="2">
    <location>
        <begin position="592"/>
        <end position="610"/>
    </location>
</feature>
<feature type="transmembrane region" description="Helical" evidence="2">
    <location>
        <begin position="646"/>
        <end position="670"/>
    </location>
</feature>
<feature type="transmembrane region" description="Helical" evidence="2">
    <location>
        <begin position="384"/>
        <end position="402"/>
    </location>
</feature>
<feature type="transmembrane region" description="Helical" evidence="2">
    <location>
        <begin position="438"/>
        <end position="457"/>
    </location>
</feature>